<comment type="caution">
    <text evidence="1">The sequence shown here is derived from an EMBL/GenBank/DDBJ whole genome shotgun (WGS) entry which is preliminary data.</text>
</comment>
<reference evidence="1 2" key="1">
    <citation type="submission" date="2019-05" db="EMBL/GenBank/DDBJ databases">
        <authorList>
            <person name="Farhan Ul Haque M."/>
        </authorList>
    </citation>
    <scope>NUCLEOTIDE SEQUENCE [LARGE SCALE GENOMIC DNA]</scope>
    <source>
        <strain evidence="1">2</strain>
    </source>
</reference>
<proteinExistence type="predicted"/>
<name>A0A8B6M526_METTU</name>
<accession>A0A8B6M526</accession>
<gene>
    <name evidence="1" type="ORF">MPC4_160070</name>
</gene>
<dbReference type="Proteomes" id="UP000485880">
    <property type="component" value="Unassembled WGS sequence"/>
</dbReference>
<dbReference type="EMBL" id="CABFMQ020000068">
    <property type="protein sequence ID" value="VTZ49420.1"/>
    <property type="molecule type" value="Genomic_DNA"/>
</dbReference>
<protein>
    <submittedName>
        <fullName evidence="1">Uncharacterized protein</fullName>
    </submittedName>
</protein>
<organism evidence="1 2">
    <name type="scientific">Methylocella tundrae</name>
    <dbReference type="NCBI Taxonomy" id="227605"/>
    <lineage>
        <taxon>Bacteria</taxon>
        <taxon>Pseudomonadati</taxon>
        <taxon>Pseudomonadota</taxon>
        <taxon>Alphaproteobacteria</taxon>
        <taxon>Hyphomicrobiales</taxon>
        <taxon>Beijerinckiaceae</taxon>
        <taxon>Methylocella</taxon>
    </lineage>
</organism>
<dbReference type="AlphaFoldDB" id="A0A8B6M526"/>
<evidence type="ECO:0000313" key="1">
    <source>
        <dbReference type="EMBL" id="VTZ49420.1"/>
    </source>
</evidence>
<evidence type="ECO:0000313" key="2">
    <source>
        <dbReference type="Proteomes" id="UP000485880"/>
    </source>
</evidence>
<keyword evidence="2" id="KW-1185">Reference proteome</keyword>
<sequence>MISFNMADSGFDQGAAAKRIQIKALAFGLGSRSKRRASAPQPFRGDKTLVPRLTEGEGWGSVSRACEKRVGISVQGWISR</sequence>